<reference evidence="2" key="1">
    <citation type="submission" date="2022-01" db="EMBL/GenBank/DDBJ databases">
        <title>Genome-Based Taxonomic Classification of the Phylum Actinobacteria.</title>
        <authorList>
            <person name="Gao Y."/>
        </authorList>
    </citation>
    <scope>NUCLEOTIDE SEQUENCE</scope>
    <source>
        <strain evidence="2">KLBMP 8922</strain>
    </source>
</reference>
<protein>
    <submittedName>
        <fullName evidence="2">GNAT family N-acetyltransferase</fullName>
        <ecNumber evidence="2">2.3.1.-</ecNumber>
    </submittedName>
</protein>
<gene>
    <name evidence="2" type="ORF">LZ495_24505</name>
</gene>
<organism evidence="2 3">
    <name type="scientific">Yinghuangia soli</name>
    <dbReference type="NCBI Taxonomy" id="2908204"/>
    <lineage>
        <taxon>Bacteria</taxon>
        <taxon>Bacillati</taxon>
        <taxon>Actinomycetota</taxon>
        <taxon>Actinomycetes</taxon>
        <taxon>Kitasatosporales</taxon>
        <taxon>Streptomycetaceae</taxon>
        <taxon>Yinghuangia</taxon>
    </lineage>
</organism>
<dbReference type="InterPro" id="IPR000182">
    <property type="entry name" value="GNAT_dom"/>
</dbReference>
<keyword evidence="3" id="KW-1185">Reference proteome</keyword>
<keyword evidence="2" id="KW-0012">Acyltransferase</keyword>
<dbReference type="Gene3D" id="3.40.630.30">
    <property type="match status" value="1"/>
</dbReference>
<dbReference type="AlphaFoldDB" id="A0AA41Q450"/>
<accession>A0AA41Q450</accession>
<dbReference type="RefSeq" id="WP_235055031.1">
    <property type="nucleotide sequence ID" value="NZ_JAKFHA010000016.1"/>
</dbReference>
<name>A0AA41Q450_9ACTN</name>
<dbReference type="Proteomes" id="UP001165378">
    <property type="component" value="Unassembled WGS sequence"/>
</dbReference>
<evidence type="ECO:0000259" key="1">
    <source>
        <dbReference type="PROSITE" id="PS51186"/>
    </source>
</evidence>
<proteinExistence type="predicted"/>
<dbReference type="SUPFAM" id="SSF55729">
    <property type="entry name" value="Acyl-CoA N-acyltransferases (Nat)"/>
    <property type="match status" value="1"/>
</dbReference>
<feature type="domain" description="N-acetyltransferase" evidence="1">
    <location>
        <begin position="13"/>
        <end position="180"/>
    </location>
</feature>
<comment type="caution">
    <text evidence="2">The sequence shown here is derived from an EMBL/GenBank/DDBJ whole genome shotgun (WGS) entry which is preliminary data.</text>
</comment>
<dbReference type="PROSITE" id="PS51186">
    <property type="entry name" value="GNAT"/>
    <property type="match status" value="1"/>
</dbReference>
<evidence type="ECO:0000313" key="3">
    <source>
        <dbReference type="Proteomes" id="UP001165378"/>
    </source>
</evidence>
<keyword evidence="2" id="KW-0808">Transferase</keyword>
<dbReference type="EC" id="2.3.1.-" evidence="2"/>
<dbReference type="Pfam" id="PF00583">
    <property type="entry name" value="Acetyltransf_1"/>
    <property type="match status" value="1"/>
</dbReference>
<evidence type="ECO:0000313" key="2">
    <source>
        <dbReference type="EMBL" id="MCF2530361.1"/>
    </source>
</evidence>
<dbReference type="GO" id="GO:0016747">
    <property type="term" value="F:acyltransferase activity, transferring groups other than amino-acyl groups"/>
    <property type="evidence" value="ECO:0007669"/>
    <property type="project" value="InterPro"/>
</dbReference>
<dbReference type="EMBL" id="JAKFHA010000016">
    <property type="protein sequence ID" value="MCF2530361.1"/>
    <property type="molecule type" value="Genomic_DNA"/>
</dbReference>
<sequence length="184" mass="20683">MIRYVRVGIDGLARYRAVLLETYAEVWAADIAVDPFMRVERFDERLAGHSRMPGWGVVIGYDDDVVAGYAYGASVPAGGEARWRTVVPPVPEDVAHEPGGRTFVLFELMVRSPWRKQGIALAIHEGLLAERPESRVLLTVDPDHPKVQALYESWGYERIGVKQPVPDSPVYAVMVREPLRRSTR</sequence>
<dbReference type="InterPro" id="IPR016181">
    <property type="entry name" value="Acyl_CoA_acyltransferase"/>
</dbReference>